<sequence length="51" mass="5183">MGAGRAPIASAACPHPNPPPGGEGEEKESQNAGTSEPLNCVSMKLFTSGDW</sequence>
<gene>
    <name evidence="2" type="ORF">J2738_002353</name>
</gene>
<name>A0AAE3XWY7_VARPD</name>
<feature type="region of interest" description="Disordered" evidence="1">
    <location>
        <begin position="1"/>
        <end position="51"/>
    </location>
</feature>
<evidence type="ECO:0000313" key="3">
    <source>
        <dbReference type="Proteomes" id="UP001184828"/>
    </source>
</evidence>
<accession>A0AAE3XWY7</accession>
<reference evidence="2" key="1">
    <citation type="submission" date="2023-07" db="EMBL/GenBank/DDBJ databases">
        <title>Sorghum-associated microbial communities from plants grown in Nebraska, USA.</title>
        <authorList>
            <person name="Schachtman D."/>
        </authorList>
    </citation>
    <scope>NUCLEOTIDE SEQUENCE</scope>
    <source>
        <strain evidence="2">DS2114</strain>
    </source>
</reference>
<dbReference type="EMBL" id="JAVDQZ010000003">
    <property type="protein sequence ID" value="MDR6426220.1"/>
    <property type="molecule type" value="Genomic_DNA"/>
</dbReference>
<evidence type="ECO:0000256" key="1">
    <source>
        <dbReference type="SAM" id="MobiDB-lite"/>
    </source>
</evidence>
<protein>
    <submittedName>
        <fullName evidence="2">Uncharacterized protein</fullName>
    </submittedName>
</protein>
<dbReference type="Proteomes" id="UP001184828">
    <property type="component" value="Unassembled WGS sequence"/>
</dbReference>
<organism evidence="2 3">
    <name type="scientific">Variovorax paradoxus</name>
    <dbReference type="NCBI Taxonomy" id="34073"/>
    <lineage>
        <taxon>Bacteria</taxon>
        <taxon>Pseudomonadati</taxon>
        <taxon>Pseudomonadota</taxon>
        <taxon>Betaproteobacteria</taxon>
        <taxon>Burkholderiales</taxon>
        <taxon>Comamonadaceae</taxon>
        <taxon>Variovorax</taxon>
    </lineage>
</organism>
<dbReference type="AlphaFoldDB" id="A0AAE3XWY7"/>
<evidence type="ECO:0000313" key="2">
    <source>
        <dbReference type="EMBL" id="MDR6426220.1"/>
    </source>
</evidence>
<comment type="caution">
    <text evidence="2">The sequence shown here is derived from an EMBL/GenBank/DDBJ whole genome shotgun (WGS) entry which is preliminary data.</text>
</comment>
<proteinExistence type="predicted"/>